<dbReference type="EMBL" id="GL379865">
    <property type="protein sequence ID" value="EGT57780.1"/>
    <property type="molecule type" value="Genomic_DNA"/>
</dbReference>
<evidence type="ECO:0000256" key="1">
    <source>
        <dbReference type="SAM" id="MobiDB-lite"/>
    </source>
</evidence>
<evidence type="ECO:0000313" key="3">
    <source>
        <dbReference type="Proteomes" id="UP000008068"/>
    </source>
</evidence>
<dbReference type="HOGENOM" id="CLU_2471071_0_0_1"/>
<proteinExistence type="predicted"/>
<dbReference type="Proteomes" id="UP000008068">
    <property type="component" value="Unassembled WGS sequence"/>
</dbReference>
<protein>
    <submittedName>
        <fullName evidence="2">Uncharacterized protein</fullName>
    </submittedName>
</protein>
<organism evidence="3">
    <name type="scientific">Caenorhabditis brenneri</name>
    <name type="common">Nematode worm</name>
    <dbReference type="NCBI Taxonomy" id="135651"/>
    <lineage>
        <taxon>Eukaryota</taxon>
        <taxon>Metazoa</taxon>
        <taxon>Ecdysozoa</taxon>
        <taxon>Nematoda</taxon>
        <taxon>Chromadorea</taxon>
        <taxon>Rhabditida</taxon>
        <taxon>Rhabditina</taxon>
        <taxon>Rhabditomorpha</taxon>
        <taxon>Rhabditoidea</taxon>
        <taxon>Rhabditidae</taxon>
        <taxon>Peloderinae</taxon>
        <taxon>Caenorhabditis</taxon>
    </lineage>
</organism>
<name>G0ND34_CAEBE</name>
<feature type="region of interest" description="Disordered" evidence="1">
    <location>
        <begin position="40"/>
        <end position="88"/>
    </location>
</feature>
<gene>
    <name evidence="2" type="ORF">CAEBREN_00711</name>
</gene>
<keyword evidence="3" id="KW-1185">Reference proteome</keyword>
<dbReference type="InParanoid" id="G0ND34"/>
<feature type="compositionally biased region" description="Acidic residues" evidence="1">
    <location>
        <begin position="45"/>
        <end position="54"/>
    </location>
</feature>
<evidence type="ECO:0000313" key="2">
    <source>
        <dbReference type="EMBL" id="EGT57780.1"/>
    </source>
</evidence>
<accession>G0ND34</accession>
<reference evidence="3" key="1">
    <citation type="submission" date="2011-07" db="EMBL/GenBank/DDBJ databases">
        <authorList>
            <consortium name="Caenorhabditis brenneri Sequencing and Analysis Consortium"/>
            <person name="Wilson R.K."/>
        </authorList>
    </citation>
    <scope>NUCLEOTIDE SEQUENCE [LARGE SCALE GENOMIC DNA]</scope>
    <source>
        <strain evidence="3">PB2801</strain>
    </source>
</reference>
<dbReference type="AlphaFoldDB" id="G0ND34"/>
<sequence length="88" mass="9736">MIQVVEIDGKYQDASEVQLGTLIENQENIGEMVAENQRAVTNEGEVVDEGESQQDENKDPKYDQPNGAKVGGEDENENGDDENHPMDD</sequence>